<dbReference type="VEuPathDB" id="VectorBase:LDEU008474"/>
<evidence type="ECO:0000313" key="6">
    <source>
        <dbReference type="Proteomes" id="UP000288716"/>
    </source>
</evidence>
<dbReference type="AlphaFoldDB" id="A0A443S7M9"/>
<dbReference type="SUPFAM" id="SSF49854">
    <property type="entry name" value="Spermadhesin, CUB domain"/>
    <property type="match status" value="1"/>
</dbReference>
<dbReference type="InterPro" id="IPR035914">
    <property type="entry name" value="Sperma_CUB_dom_sf"/>
</dbReference>
<organism evidence="5 6">
    <name type="scientific">Leptotrombidium deliense</name>
    <dbReference type="NCBI Taxonomy" id="299467"/>
    <lineage>
        <taxon>Eukaryota</taxon>
        <taxon>Metazoa</taxon>
        <taxon>Ecdysozoa</taxon>
        <taxon>Arthropoda</taxon>
        <taxon>Chelicerata</taxon>
        <taxon>Arachnida</taxon>
        <taxon>Acari</taxon>
        <taxon>Acariformes</taxon>
        <taxon>Trombidiformes</taxon>
        <taxon>Prostigmata</taxon>
        <taxon>Anystina</taxon>
        <taxon>Parasitengona</taxon>
        <taxon>Trombiculoidea</taxon>
        <taxon>Trombiculidae</taxon>
        <taxon>Leptotrombidium</taxon>
    </lineage>
</organism>
<dbReference type="SMART" id="SM00042">
    <property type="entry name" value="CUB"/>
    <property type="match status" value="1"/>
</dbReference>
<dbReference type="PROSITE" id="PS01180">
    <property type="entry name" value="CUB"/>
    <property type="match status" value="1"/>
</dbReference>
<dbReference type="Gene3D" id="2.60.120.290">
    <property type="entry name" value="Spermadhesin, CUB domain"/>
    <property type="match status" value="1"/>
</dbReference>
<keyword evidence="6" id="KW-1185">Reference proteome</keyword>
<evidence type="ECO:0000256" key="2">
    <source>
        <dbReference type="PROSITE-ProRule" id="PRU00059"/>
    </source>
</evidence>
<keyword evidence="3" id="KW-0472">Membrane</keyword>
<feature type="domain" description="CUB" evidence="4">
    <location>
        <begin position="60"/>
        <end position="189"/>
    </location>
</feature>
<name>A0A443S7M9_9ACAR</name>
<evidence type="ECO:0000256" key="3">
    <source>
        <dbReference type="SAM" id="Phobius"/>
    </source>
</evidence>
<proteinExistence type="predicted"/>
<dbReference type="OrthoDB" id="6532890at2759"/>
<evidence type="ECO:0000256" key="1">
    <source>
        <dbReference type="ARBA" id="ARBA00023157"/>
    </source>
</evidence>
<sequence>MGFTTYESIGSTTEIKNSTIKKIWPTVECEGTEQKLSDCEWSQVMQVECNQIMTLECGQCSKRFENSDFGVIQSPGYPDSYFPLTQCDMFVVTSGDGIDLKFTTFNLPTGSSDSLYCSPKYAYIEIKPNGDENDIDKILSNTDRYCAFRKPEEFIRVMSKVVMIHFSGGIFTQRSRKSVIGVRIEYKTFKQDEFKPILIFGYILSALFGVSLILLFVFILYKSNKKHEFCGKRWTNLCTQNVDGEMYEEVGLVPPLPPRTLNILRVDESRVSDIVRNSTASTAVSLNILPPSTPVISKYTQLCASTGNCQYLRHHEIRTHSAARKLLSANNLNVTSAGLQVATPKFHEKLRNRGKQQKETPIGNENKARRNLFKYLKSISTSINSFSHCNISSDVTVKCEPLEHNSNALSSCCVVVKTPPRIYVIGANTYDTCSIPKSV</sequence>
<feature type="disulfide bond" evidence="2">
    <location>
        <begin position="60"/>
        <end position="87"/>
    </location>
</feature>
<evidence type="ECO:0000313" key="5">
    <source>
        <dbReference type="EMBL" id="RWS23566.1"/>
    </source>
</evidence>
<reference evidence="5 6" key="1">
    <citation type="journal article" date="2018" name="Gigascience">
        <title>Genomes of trombidid mites reveal novel predicted allergens and laterally-transferred genes associated with secondary metabolism.</title>
        <authorList>
            <person name="Dong X."/>
            <person name="Chaisiri K."/>
            <person name="Xia D."/>
            <person name="Armstrong S.D."/>
            <person name="Fang Y."/>
            <person name="Donnelly M.J."/>
            <person name="Kadowaki T."/>
            <person name="McGarry J.W."/>
            <person name="Darby A.C."/>
            <person name="Makepeace B.L."/>
        </authorList>
    </citation>
    <scope>NUCLEOTIDE SEQUENCE [LARGE SCALE GENOMIC DNA]</scope>
    <source>
        <strain evidence="5">UoL-UT</strain>
    </source>
</reference>
<dbReference type="CDD" id="cd00041">
    <property type="entry name" value="CUB"/>
    <property type="match status" value="1"/>
</dbReference>
<comment type="caution">
    <text evidence="2">Lacks conserved residue(s) required for the propagation of feature annotation.</text>
</comment>
<keyword evidence="3" id="KW-0812">Transmembrane</keyword>
<protein>
    <recommendedName>
        <fullName evidence="4">CUB domain-containing protein</fullName>
    </recommendedName>
</protein>
<dbReference type="Pfam" id="PF00431">
    <property type="entry name" value="CUB"/>
    <property type="match status" value="1"/>
</dbReference>
<dbReference type="Proteomes" id="UP000288716">
    <property type="component" value="Unassembled WGS sequence"/>
</dbReference>
<dbReference type="EMBL" id="NCKV01006227">
    <property type="protein sequence ID" value="RWS23566.1"/>
    <property type="molecule type" value="Genomic_DNA"/>
</dbReference>
<keyword evidence="3" id="KW-1133">Transmembrane helix</keyword>
<gene>
    <name evidence="5" type="ORF">B4U80_13353</name>
</gene>
<feature type="transmembrane region" description="Helical" evidence="3">
    <location>
        <begin position="197"/>
        <end position="221"/>
    </location>
</feature>
<dbReference type="InterPro" id="IPR000859">
    <property type="entry name" value="CUB_dom"/>
</dbReference>
<comment type="caution">
    <text evidence="5">The sequence shown here is derived from an EMBL/GenBank/DDBJ whole genome shotgun (WGS) entry which is preliminary data.</text>
</comment>
<keyword evidence="1 2" id="KW-1015">Disulfide bond</keyword>
<accession>A0A443S7M9</accession>
<evidence type="ECO:0000259" key="4">
    <source>
        <dbReference type="PROSITE" id="PS01180"/>
    </source>
</evidence>